<dbReference type="PANTHER" id="PTHR19248">
    <property type="entry name" value="ATP-BINDING TRANSPORT PROTEIN-RELATED"/>
    <property type="match status" value="1"/>
</dbReference>
<evidence type="ECO:0000313" key="1">
    <source>
        <dbReference type="EMBL" id="CAG7877655.1"/>
    </source>
</evidence>
<protein>
    <recommendedName>
        <fullName evidence="3">ABC transporter domain-containing protein</fullName>
    </recommendedName>
</protein>
<dbReference type="AlphaFoldDB" id="A0A3P5ZKK1"/>
<dbReference type="Gene3D" id="3.40.50.300">
    <property type="entry name" value="P-loop containing nucleotide triphosphate hydrolases"/>
    <property type="match status" value="1"/>
</dbReference>
<name>A0A3P5ZKK1_BRACM</name>
<dbReference type="Gramene" id="A05p41760.2_BraZ1">
    <property type="protein sequence ID" value="A05p41760.2_BraZ1.CDS"/>
    <property type="gene ID" value="A05g41760.2_BraZ1"/>
</dbReference>
<evidence type="ECO:0000313" key="2">
    <source>
        <dbReference type="EMBL" id="VDC72668.1"/>
    </source>
</evidence>
<evidence type="ECO:0008006" key="3">
    <source>
        <dbReference type="Google" id="ProtNLM"/>
    </source>
</evidence>
<gene>
    <name evidence="2" type="ORF">BRAA05T22382Z</name>
    <name evidence="1" type="ORF">BRAPAZ1V2_A05P41760.2</name>
</gene>
<organism evidence="2">
    <name type="scientific">Brassica campestris</name>
    <name type="common">Field mustard</name>
    <dbReference type="NCBI Taxonomy" id="3711"/>
    <lineage>
        <taxon>Eukaryota</taxon>
        <taxon>Viridiplantae</taxon>
        <taxon>Streptophyta</taxon>
        <taxon>Embryophyta</taxon>
        <taxon>Tracheophyta</taxon>
        <taxon>Spermatophyta</taxon>
        <taxon>Magnoliopsida</taxon>
        <taxon>eudicotyledons</taxon>
        <taxon>Gunneridae</taxon>
        <taxon>Pentapetalae</taxon>
        <taxon>rosids</taxon>
        <taxon>malvids</taxon>
        <taxon>Brassicales</taxon>
        <taxon>Brassicaceae</taxon>
        <taxon>Brassiceae</taxon>
        <taxon>Brassica</taxon>
    </lineage>
</organism>
<accession>A0A3P5ZKK1</accession>
<dbReference type="EMBL" id="LS974621">
    <property type="protein sequence ID" value="CAG7877655.1"/>
    <property type="molecule type" value="Genomic_DNA"/>
</dbReference>
<proteinExistence type="predicted"/>
<dbReference type="EMBL" id="LR031570">
    <property type="protein sequence ID" value="VDC72668.1"/>
    <property type="molecule type" value="Genomic_DNA"/>
</dbReference>
<sequence>MLGENGTGRNLCFISPLFWLEFEGIKQVSSCREFNVSYKPQVYDWKRECTTLRQLLHDKIHDAYTHPQFVSDAMRPLQIETLLDQTLNKLSDGERQRFVITLCLGKPARYLSD</sequence>
<dbReference type="SUPFAM" id="SSF52540">
    <property type="entry name" value="P-loop containing nucleoside triphosphate hydrolases"/>
    <property type="match status" value="1"/>
</dbReference>
<dbReference type="InterPro" id="IPR013283">
    <property type="entry name" value="RLI1"/>
</dbReference>
<dbReference type="InterPro" id="IPR027417">
    <property type="entry name" value="P-loop_NTPase"/>
</dbReference>
<dbReference type="Proteomes" id="UP000694005">
    <property type="component" value="Chromosome A05"/>
</dbReference>
<reference evidence="2" key="1">
    <citation type="submission" date="2018-11" db="EMBL/GenBank/DDBJ databases">
        <authorList>
            <consortium name="Genoscope - CEA"/>
            <person name="William W."/>
        </authorList>
    </citation>
    <scope>NUCLEOTIDE SEQUENCE</scope>
</reference>